<dbReference type="EMBL" id="LGIA01000162">
    <property type="protein sequence ID" value="KOH44414.1"/>
    <property type="molecule type" value="Genomic_DNA"/>
</dbReference>
<dbReference type="STRING" id="1409788.NC99_27710"/>
<proteinExistence type="predicted"/>
<dbReference type="SUPFAM" id="SSF63411">
    <property type="entry name" value="LuxS/MPP-like metallohydrolase"/>
    <property type="match status" value="2"/>
</dbReference>
<evidence type="ECO:0000259" key="1">
    <source>
        <dbReference type="Pfam" id="PF05193"/>
    </source>
</evidence>
<keyword evidence="3" id="KW-1185">Reference proteome</keyword>
<dbReference type="InterPro" id="IPR007863">
    <property type="entry name" value="Peptidase_M16_C"/>
</dbReference>
<dbReference type="Pfam" id="PF05193">
    <property type="entry name" value="Peptidase_M16_C"/>
    <property type="match status" value="1"/>
</dbReference>
<comment type="caution">
    <text evidence="2">The sequence shown here is derived from an EMBL/GenBank/DDBJ whole genome shotgun (WGS) entry which is preliminary data.</text>
</comment>
<dbReference type="AlphaFoldDB" id="A0A0L8V7J1"/>
<organism evidence="2 3">
    <name type="scientific">Sunxiuqinia dokdonensis</name>
    <dbReference type="NCBI Taxonomy" id="1409788"/>
    <lineage>
        <taxon>Bacteria</taxon>
        <taxon>Pseudomonadati</taxon>
        <taxon>Bacteroidota</taxon>
        <taxon>Bacteroidia</taxon>
        <taxon>Marinilabiliales</taxon>
        <taxon>Prolixibacteraceae</taxon>
        <taxon>Sunxiuqinia</taxon>
    </lineage>
</organism>
<evidence type="ECO:0000313" key="3">
    <source>
        <dbReference type="Proteomes" id="UP000036958"/>
    </source>
</evidence>
<dbReference type="PANTHER" id="PTHR11851">
    <property type="entry name" value="METALLOPROTEASE"/>
    <property type="match status" value="1"/>
</dbReference>
<accession>A0A0L8V7J1</accession>
<dbReference type="RefSeq" id="WP_053184281.1">
    <property type="nucleotide sequence ID" value="NZ_LGIA01000162.1"/>
</dbReference>
<name>A0A0L8V7J1_9BACT</name>
<dbReference type="InterPro" id="IPR011249">
    <property type="entry name" value="Metalloenz_LuxS/M16"/>
</dbReference>
<protein>
    <recommendedName>
        <fullName evidence="1">Peptidase M16 C-terminal domain-containing protein</fullName>
    </recommendedName>
</protein>
<dbReference type="InterPro" id="IPR050361">
    <property type="entry name" value="MPP/UQCRC_Complex"/>
</dbReference>
<sequence>MIDRTIEPKINEAAKPVIILPEAISLDNGLPVHILNAGTQEVTRLDFIFEAGLWHESKPLQSALSNAMMQEGSERYSGAQIAEIMDFRGSYIQFVVDHHFGTISLISLNKHLPHLLPVIEDLIKHSSFEQHEFETLINRRKQRFLLENKKVKVLCQKKFSEVLFGNQHPYSQKVKKEDFQAISRDDLYDFYTTFYRSGNCRILATGNTDAQLAHLLNQHFGDNDWQGEKMVLPSFSIQSSDKKVHQVKKKDAIQSAIRVGCLMVKKDHPDFHGLQVLNTILGGYFSSRLMANIREEKGYTYGIGSSILSLSEAGYLVIATETDQTYVNDTISEIFAELNRLRDEPVSEQELKRVRQYLLGEFIRDFDGPFAQAHSFRSVADFGLDHRFHEQYYQTLMNITPEKLQTLAQQYFIESEFYTVVAGA</sequence>
<dbReference type="OrthoDB" id="9811314at2"/>
<feature type="domain" description="Peptidase M16 C-terminal" evidence="1">
    <location>
        <begin position="182"/>
        <end position="357"/>
    </location>
</feature>
<evidence type="ECO:0000313" key="2">
    <source>
        <dbReference type="EMBL" id="KOH44414.1"/>
    </source>
</evidence>
<reference evidence="3" key="1">
    <citation type="submission" date="2015-07" db="EMBL/GenBank/DDBJ databases">
        <title>Genome sequencing of Sunxiuqinia dokdonensis strain SK.</title>
        <authorList>
            <person name="Ahn S."/>
            <person name="Kim B.-C."/>
        </authorList>
    </citation>
    <scope>NUCLEOTIDE SEQUENCE [LARGE SCALE GENOMIC DNA]</scope>
    <source>
        <strain evidence="3">SK</strain>
    </source>
</reference>
<dbReference type="GO" id="GO:0046872">
    <property type="term" value="F:metal ion binding"/>
    <property type="evidence" value="ECO:0007669"/>
    <property type="project" value="InterPro"/>
</dbReference>
<dbReference type="PANTHER" id="PTHR11851:SF224">
    <property type="entry name" value="PROCESSING PROTEASE"/>
    <property type="match status" value="1"/>
</dbReference>
<dbReference type="PATRIC" id="fig|1409788.3.peg.2856"/>
<dbReference type="Proteomes" id="UP000036958">
    <property type="component" value="Unassembled WGS sequence"/>
</dbReference>
<dbReference type="Gene3D" id="3.30.830.10">
    <property type="entry name" value="Metalloenzyme, LuxS/M16 peptidase-like"/>
    <property type="match status" value="2"/>
</dbReference>
<gene>
    <name evidence="2" type="ORF">NC99_27710</name>
</gene>